<evidence type="ECO:0000313" key="1">
    <source>
        <dbReference type="EMBL" id="QJC56070.1"/>
    </source>
</evidence>
<protein>
    <submittedName>
        <fullName evidence="1">Uncharacterized protein</fullName>
    </submittedName>
</protein>
<accession>A0A6H2H8B8</accession>
<name>A0A6H2H8B8_9BURK</name>
<proteinExistence type="predicted"/>
<dbReference type="KEGG" id="pvac:HC248_01354"/>
<reference evidence="1 2" key="1">
    <citation type="submission" date="2020-04" db="EMBL/GenBank/DDBJ databases">
        <title>Complete genome of a Psychrophilic, Marine, Gas Vacuolate Bacterium Polaromonas vacuolata KCTC 22033T.</title>
        <authorList>
            <person name="Hwang K."/>
            <person name="Kim K.M."/>
        </authorList>
    </citation>
    <scope>NUCLEOTIDE SEQUENCE [LARGE SCALE GENOMIC DNA]</scope>
    <source>
        <strain evidence="1 2">KCTC 22033</strain>
    </source>
</reference>
<organism evidence="1 2">
    <name type="scientific">Polaromonas vacuolata</name>
    <dbReference type="NCBI Taxonomy" id="37448"/>
    <lineage>
        <taxon>Bacteria</taxon>
        <taxon>Pseudomonadati</taxon>
        <taxon>Pseudomonadota</taxon>
        <taxon>Betaproteobacteria</taxon>
        <taxon>Burkholderiales</taxon>
        <taxon>Comamonadaceae</taxon>
        <taxon>Polaromonas</taxon>
    </lineage>
</organism>
<dbReference type="Proteomes" id="UP000502041">
    <property type="component" value="Chromosome"/>
</dbReference>
<keyword evidence="2" id="KW-1185">Reference proteome</keyword>
<dbReference type="EMBL" id="CP051461">
    <property type="protein sequence ID" value="QJC56070.1"/>
    <property type="molecule type" value="Genomic_DNA"/>
</dbReference>
<gene>
    <name evidence="1" type="ORF">HC248_01354</name>
</gene>
<dbReference type="AlphaFoldDB" id="A0A6H2H8B8"/>
<evidence type="ECO:0000313" key="2">
    <source>
        <dbReference type="Proteomes" id="UP000502041"/>
    </source>
</evidence>
<sequence>MALALDRLLKNEATGYNPIIHSKRDSNTSDPTFRTLGNLCKRDGQYSQGLHTKCSSQNLLNNLSKLHAPINASY</sequence>